<dbReference type="InterPro" id="IPR017850">
    <property type="entry name" value="Alkaline_phosphatase_core_sf"/>
</dbReference>
<dbReference type="Proteomes" id="UP000712713">
    <property type="component" value="Unassembled WGS sequence"/>
</dbReference>
<keyword evidence="4" id="KW-0106">Calcium</keyword>
<evidence type="ECO:0000256" key="3">
    <source>
        <dbReference type="ARBA" id="ARBA00022801"/>
    </source>
</evidence>
<evidence type="ECO:0000256" key="4">
    <source>
        <dbReference type="ARBA" id="ARBA00022837"/>
    </source>
</evidence>
<comment type="similarity">
    <text evidence="1">Belongs to the sulfatase family.</text>
</comment>
<dbReference type="GO" id="GO:0004065">
    <property type="term" value="F:arylsulfatase activity"/>
    <property type="evidence" value="ECO:0007669"/>
    <property type="project" value="TreeGrafter"/>
</dbReference>
<dbReference type="PANTHER" id="PTHR42693">
    <property type="entry name" value="ARYLSULFATASE FAMILY MEMBER"/>
    <property type="match status" value="1"/>
</dbReference>
<dbReference type="PROSITE" id="PS00149">
    <property type="entry name" value="SULFATASE_2"/>
    <property type="match status" value="1"/>
</dbReference>
<evidence type="ECO:0000256" key="2">
    <source>
        <dbReference type="ARBA" id="ARBA00022723"/>
    </source>
</evidence>
<gene>
    <name evidence="6" type="ORF">K8V15_05740</name>
</gene>
<keyword evidence="3 6" id="KW-0378">Hydrolase</keyword>
<accession>A0A921EQ55</accession>
<evidence type="ECO:0000313" key="7">
    <source>
        <dbReference type="Proteomes" id="UP000712713"/>
    </source>
</evidence>
<feature type="non-terminal residue" evidence="6">
    <location>
        <position position="90"/>
    </location>
</feature>
<feature type="domain" description="Sulfatase N-terminal" evidence="5">
    <location>
        <begin position="2"/>
        <end position="79"/>
    </location>
</feature>
<dbReference type="GO" id="GO:0046872">
    <property type="term" value="F:metal ion binding"/>
    <property type="evidence" value="ECO:0007669"/>
    <property type="project" value="UniProtKB-KW"/>
</dbReference>
<name>A0A921EQ55_9ACTN</name>
<dbReference type="EMBL" id="DYZF01000144">
    <property type="protein sequence ID" value="HJE51466.1"/>
    <property type="molecule type" value="Genomic_DNA"/>
</dbReference>
<reference evidence="6" key="1">
    <citation type="journal article" date="2021" name="PeerJ">
        <title>Extensive microbial diversity within the chicken gut microbiome revealed by metagenomics and culture.</title>
        <authorList>
            <person name="Gilroy R."/>
            <person name="Ravi A."/>
            <person name="Getino M."/>
            <person name="Pursley I."/>
            <person name="Horton D.L."/>
            <person name="Alikhan N.F."/>
            <person name="Baker D."/>
            <person name="Gharbi K."/>
            <person name="Hall N."/>
            <person name="Watson M."/>
            <person name="Adriaenssens E.M."/>
            <person name="Foster-Nyarko E."/>
            <person name="Jarju S."/>
            <person name="Secka A."/>
            <person name="Antonio M."/>
            <person name="Oren A."/>
            <person name="Chaudhuri R.R."/>
            <person name="La Ragione R."/>
            <person name="Hildebrand F."/>
            <person name="Pallen M.J."/>
        </authorList>
    </citation>
    <scope>NUCLEOTIDE SEQUENCE</scope>
    <source>
        <strain evidence="6">ChiGjej3B3-7470</strain>
    </source>
</reference>
<dbReference type="Pfam" id="PF00884">
    <property type="entry name" value="Sulfatase"/>
    <property type="match status" value="1"/>
</dbReference>
<comment type="caution">
    <text evidence="6">The sequence shown here is derived from an EMBL/GenBank/DDBJ whole genome shotgun (WGS) entry which is preliminary data.</text>
</comment>
<protein>
    <submittedName>
        <fullName evidence="6">Sulfatase-like hydrolase/transferase</fullName>
    </submittedName>
</protein>
<evidence type="ECO:0000313" key="6">
    <source>
        <dbReference type="EMBL" id="HJE51466.1"/>
    </source>
</evidence>
<dbReference type="PANTHER" id="PTHR42693:SF53">
    <property type="entry name" value="ENDO-4-O-SULFATASE"/>
    <property type="match status" value="1"/>
</dbReference>
<dbReference type="AlphaFoldDB" id="A0A921EQ55"/>
<dbReference type="SUPFAM" id="SSF53649">
    <property type="entry name" value="Alkaline phosphatase-like"/>
    <property type="match status" value="1"/>
</dbReference>
<proteinExistence type="inferred from homology"/>
<evidence type="ECO:0000256" key="1">
    <source>
        <dbReference type="ARBA" id="ARBA00008779"/>
    </source>
</evidence>
<dbReference type="InterPro" id="IPR024607">
    <property type="entry name" value="Sulfatase_CS"/>
</dbReference>
<sequence>MDSLASGGTTFEHAYSATPTCVPARVGLFTGMSQEQHGRLGYAEGVPFPELYPVTMQGCLRDAGYQTQAIGKMHVYPERARCGFDDVKLH</sequence>
<evidence type="ECO:0000259" key="5">
    <source>
        <dbReference type="Pfam" id="PF00884"/>
    </source>
</evidence>
<keyword evidence="2" id="KW-0479">Metal-binding</keyword>
<organism evidence="6 7">
    <name type="scientific">Tessaracoccus flavescens</name>
    <dbReference type="NCBI Taxonomy" id="399497"/>
    <lineage>
        <taxon>Bacteria</taxon>
        <taxon>Bacillati</taxon>
        <taxon>Actinomycetota</taxon>
        <taxon>Actinomycetes</taxon>
        <taxon>Propionibacteriales</taxon>
        <taxon>Propionibacteriaceae</taxon>
        <taxon>Tessaracoccus</taxon>
    </lineage>
</organism>
<dbReference type="InterPro" id="IPR050738">
    <property type="entry name" value="Sulfatase"/>
</dbReference>
<dbReference type="Gene3D" id="3.40.720.10">
    <property type="entry name" value="Alkaline Phosphatase, subunit A"/>
    <property type="match status" value="1"/>
</dbReference>
<dbReference type="InterPro" id="IPR000917">
    <property type="entry name" value="Sulfatase_N"/>
</dbReference>
<reference evidence="6" key="2">
    <citation type="submission" date="2021-09" db="EMBL/GenBank/DDBJ databases">
        <authorList>
            <person name="Gilroy R."/>
        </authorList>
    </citation>
    <scope>NUCLEOTIDE SEQUENCE</scope>
    <source>
        <strain evidence="6">ChiGjej3B3-7470</strain>
    </source>
</reference>